<evidence type="ECO:0000256" key="1">
    <source>
        <dbReference type="SAM" id="MobiDB-lite"/>
    </source>
</evidence>
<proteinExistence type="predicted"/>
<accession>A0A6J6UDZ6</accession>
<protein>
    <submittedName>
        <fullName evidence="3">Unannotated protein</fullName>
    </submittedName>
</protein>
<dbReference type="AlphaFoldDB" id="A0A6J6UDZ6"/>
<dbReference type="GO" id="GO:0016881">
    <property type="term" value="F:acid-amino acid ligase activity"/>
    <property type="evidence" value="ECO:0007669"/>
    <property type="project" value="InterPro"/>
</dbReference>
<dbReference type="Gene3D" id="3.90.190.20">
    <property type="entry name" value="Mur ligase, C-terminal domain"/>
    <property type="match status" value="1"/>
</dbReference>
<dbReference type="PANTHER" id="PTHR23135">
    <property type="entry name" value="MUR LIGASE FAMILY MEMBER"/>
    <property type="match status" value="1"/>
</dbReference>
<dbReference type="InterPro" id="IPR036615">
    <property type="entry name" value="Mur_ligase_C_dom_sf"/>
</dbReference>
<sequence length="98" mass="10350">MGSGLLSGSDLAIFTSDNPRSESPEKILEEMVSNLDLSENAAVIVDRREAIALAVASALPGDCVIVMGKGHEVGQEIAGVKLPFDDRIELARAIEELS</sequence>
<dbReference type="SUPFAM" id="SSF53244">
    <property type="entry name" value="MurD-like peptide ligases, peptide-binding domain"/>
    <property type="match status" value="1"/>
</dbReference>
<name>A0A6J6UDZ6_9ZZZZ</name>
<evidence type="ECO:0000259" key="2">
    <source>
        <dbReference type="Pfam" id="PF02875"/>
    </source>
</evidence>
<dbReference type="PANTHER" id="PTHR23135:SF4">
    <property type="entry name" value="UDP-N-ACETYLMURAMOYL-L-ALANYL-D-GLUTAMATE--2,6-DIAMINOPIMELATE LIGASE MURE HOMOLOG, CHLOROPLASTIC"/>
    <property type="match status" value="1"/>
</dbReference>
<evidence type="ECO:0000313" key="3">
    <source>
        <dbReference type="EMBL" id="CAB4756903.1"/>
    </source>
</evidence>
<reference evidence="3" key="1">
    <citation type="submission" date="2020-05" db="EMBL/GenBank/DDBJ databases">
        <authorList>
            <person name="Chiriac C."/>
            <person name="Salcher M."/>
            <person name="Ghai R."/>
            <person name="Kavagutti S V."/>
        </authorList>
    </citation>
    <scope>NUCLEOTIDE SEQUENCE</scope>
</reference>
<dbReference type="EMBL" id="CAEZZJ010000050">
    <property type="protein sequence ID" value="CAB4756903.1"/>
    <property type="molecule type" value="Genomic_DNA"/>
</dbReference>
<dbReference type="Pfam" id="PF02875">
    <property type="entry name" value="Mur_ligase_C"/>
    <property type="match status" value="1"/>
</dbReference>
<feature type="domain" description="Mur ligase C-terminal" evidence="2">
    <location>
        <begin position="5"/>
        <end position="70"/>
    </location>
</feature>
<feature type="region of interest" description="Disordered" evidence="1">
    <location>
        <begin position="1"/>
        <end position="23"/>
    </location>
</feature>
<gene>
    <name evidence="3" type="ORF">UFOPK2852_00562</name>
</gene>
<dbReference type="InterPro" id="IPR004101">
    <property type="entry name" value="Mur_ligase_C"/>
</dbReference>
<organism evidence="3">
    <name type="scientific">freshwater metagenome</name>
    <dbReference type="NCBI Taxonomy" id="449393"/>
    <lineage>
        <taxon>unclassified sequences</taxon>
        <taxon>metagenomes</taxon>
        <taxon>ecological metagenomes</taxon>
    </lineage>
</organism>